<proteinExistence type="predicted"/>
<comment type="caution">
    <text evidence="5">The sequence shown here is derived from an EMBL/GenBank/DDBJ whole genome shotgun (WGS) entry which is preliminary data.</text>
</comment>
<feature type="domain" description="DUF4140" evidence="4">
    <location>
        <begin position="26"/>
        <end position="115"/>
    </location>
</feature>
<evidence type="ECO:0000259" key="3">
    <source>
        <dbReference type="Pfam" id="PF13598"/>
    </source>
</evidence>
<dbReference type="InterPro" id="IPR011935">
    <property type="entry name" value="CHP02231"/>
</dbReference>
<dbReference type="InterPro" id="IPR025554">
    <property type="entry name" value="DUF4140"/>
</dbReference>
<evidence type="ECO:0000256" key="2">
    <source>
        <dbReference type="SAM" id="SignalP"/>
    </source>
</evidence>
<evidence type="ECO:0000313" key="5">
    <source>
        <dbReference type="EMBL" id="HIW79144.1"/>
    </source>
</evidence>
<evidence type="ECO:0000313" key="6">
    <source>
        <dbReference type="Proteomes" id="UP000824264"/>
    </source>
</evidence>
<reference evidence="5" key="2">
    <citation type="submission" date="2021-04" db="EMBL/GenBank/DDBJ databases">
        <authorList>
            <person name="Gilroy R."/>
        </authorList>
    </citation>
    <scope>NUCLEOTIDE SEQUENCE</scope>
    <source>
        <strain evidence="5">ChiSxjej5B17-1746</strain>
    </source>
</reference>
<dbReference type="PANTHER" id="PTHR31005">
    <property type="entry name" value="DUF4139 DOMAIN-CONTAINING PROTEIN"/>
    <property type="match status" value="1"/>
</dbReference>
<dbReference type="Pfam" id="PF13600">
    <property type="entry name" value="DUF4140"/>
    <property type="match status" value="1"/>
</dbReference>
<dbReference type="Proteomes" id="UP000824264">
    <property type="component" value="Unassembled WGS sequence"/>
</dbReference>
<keyword evidence="1" id="KW-0175">Coiled coil</keyword>
<feature type="coiled-coil region" evidence="1">
    <location>
        <begin position="147"/>
        <end position="174"/>
    </location>
</feature>
<feature type="coiled-coil region" evidence="1">
    <location>
        <begin position="84"/>
        <end position="111"/>
    </location>
</feature>
<accession>A0A9D1R0Q3</accession>
<dbReference type="InterPro" id="IPR037291">
    <property type="entry name" value="DUF4139"/>
</dbReference>
<dbReference type="EMBL" id="DXGI01000318">
    <property type="protein sequence ID" value="HIW79144.1"/>
    <property type="molecule type" value="Genomic_DNA"/>
</dbReference>
<feature type="domain" description="DUF4139" evidence="3">
    <location>
        <begin position="193"/>
        <end position="489"/>
    </location>
</feature>
<evidence type="ECO:0000256" key="1">
    <source>
        <dbReference type="SAM" id="Coils"/>
    </source>
</evidence>
<sequence length="497" mass="54569">MRKYAMLLAVALWCLPNASALAETEVVLYPSGAQVRVEETLPVSNGEISFLLPVDTRDLRIAVDGGTVISQEERPETLPDNASLAALRERLQRARAEAAALEGEQAAAQSRLDLWTKGGLTQQATVEELEKLDAAVAARVKDLYVRLNALRPQVEKAREEVLRLEQEVERTGADAAGRRVIARVSADGGSVLVRYAYAQDKCGWEPVYRLDAEPEKGLVRFVQEAEIRQGSGQDWKGVRLTLASVNPQQGMTPAPLPPWKLSLWKVQPRQMDMAAPMAAAPVLAEARKAAPNLAPREEATFTAWDLGTRDVPTGKPVRLELAQGEWKADFVRLARPGYGQRAVWLMAEVRLPEDVDFPSGEAQYLVDGTPVGASMFSLRGKKADISFGTDSRVRVEMKQDVRQSGSKGFVGKRQTRLWKWEIEVTNGHTKPVVVRVEDPAPQVGDKAIEVKVSAEPAPVVKDHVNTWNLEVPASGKRVISYTVEASAPQDTPLVEGR</sequence>
<dbReference type="Pfam" id="PF13598">
    <property type="entry name" value="DUF4139"/>
    <property type="match status" value="1"/>
</dbReference>
<evidence type="ECO:0000259" key="4">
    <source>
        <dbReference type="Pfam" id="PF13600"/>
    </source>
</evidence>
<gene>
    <name evidence="5" type="ORF">H9874_08380</name>
</gene>
<keyword evidence="2" id="KW-0732">Signal</keyword>
<reference evidence="5" key="1">
    <citation type="journal article" date="2021" name="PeerJ">
        <title>Extensive microbial diversity within the chicken gut microbiome revealed by metagenomics and culture.</title>
        <authorList>
            <person name="Gilroy R."/>
            <person name="Ravi A."/>
            <person name="Getino M."/>
            <person name="Pursley I."/>
            <person name="Horton D.L."/>
            <person name="Alikhan N.F."/>
            <person name="Baker D."/>
            <person name="Gharbi K."/>
            <person name="Hall N."/>
            <person name="Watson M."/>
            <person name="Adriaenssens E.M."/>
            <person name="Foster-Nyarko E."/>
            <person name="Jarju S."/>
            <person name="Secka A."/>
            <person name="Antonio M."/>
            <person name="Oren A."/>
            <person name="Chaudhuri R.R."/>
            <person name="La Ragione R."/>
            <person name="Hildebrand F."/>
            <person name="Pallen M.J."/>
        </authorList>
    </citation>
    <scope>NUCLEOTIDE SEQUENCE</scope>
    <source>
        <strain evidence="5">ChiSxjej5B17-1746</strain>
    </source>
</reference>
<protein>
    <submittedName>
        <fullName evidence="5">DUF4139 domain-containing protein</fullName>
    </submittedName>
</protein>
<dbReference type="AlphaFoldDB" id="A0A9D1R0Q3"/>
<dbReference type="NCBIfam" id="TIGR02231">
    <property type="entry name" value="mucoidy inhibitor MuiA family protein"/>
    <property type="match status" value="1"/>
</dbReference>
<name>A0A9D1R0Q3_9BACT</name>
<organism evidence="5 6">
    <name type="scientific">Candidatus Bilophila faecipullorum</name>
    <dbReference type="NCBI Taxonomy" id="2838482"/>
    <lineage>
        <taxon>Bacteria</taxon>
        <taxon>Pseudomonadati</taxon>
        <taxon>Thermodesulfobacteriota</taxon>
        <taxon>Desulfovibrionia</taxon>
        <taxon>Desulfovibrionales</taxon>
        <taxon>Desulfovibrionaceae</taxon>
        <taxon>Bilophila</taxon>
    </lineage>
</organism>
<dbReference type="PANTHER" id="PTHR31005:SF8">
    <property type="entry name" value="DUF4139 DOMAIN-CONTAINING PROTEIN"/>
    <property type="match status" value="1"/>
</dbReference>
<feature type="signal peptide" evidence="2">
    <location>
        <begin position="1"/>
        <end position="22"/>
    </location>
</feature>
<feature type="chain" id="PRO_5039682045" evidence="2">
    <location>
        <begin position="23"/>
        <end position="497"/>
    </location>
</feature>